<keyword evidence="2" id="KW-1185">Reference proteome</keyword>
<reference evidence="1 2" key="1">
    <citation type="submission" date="2017-11" db="EMBL/GenBank/DDBJ databases">
        <title>De-novo sequencing of pomegranate (Punica granatum L.) genome.</title>
        <authorList>
            <person name="Akparov Z."/>
            <person name="Amiraslanov A."/>
            <person name="Hajiyeva S."/>
            <person name="Abbasov M."/>
            <person name="Kaur K."/>
            <person name="Hamwieh A."/>
            <person name="Solovyev V."/>
            <person name="Salamov A."/>
            <person name="Braich B."/>
            <person name="Kosarev P."/>
            <person name="Mahmoud A."/>
            <person name="Hajiyev E."/>
            <person name="Babayeva S."/>
            <person name="Izzatullayeva V."/>
            <person name="Mammadov A."/>
            <person name="Mammadov A."/>
            <person name="Sharifova S."/>
            <person name="Ojaghi J."/>
            <person name="Eynullazada K."/>
            <person name="Bayramov B."/>
            <person name="Abdulazimova A."/>
            <person name="Shahmuradov I."/>
        </authorList>
    </citation>
    <scope>NUCLEOTIDE SEQUENCE [LARGE SCALE GENOMIC DNA]</scope>
    <source>
        <strain evidence="2">cv. AG2017</strain>
        <tissue evidence="1">Leaf</tissue>
    </source>
</reference>
<evidence type="ECO:0000313" key="1">
    <source>
        <dbReference type="EMBL" id="PKI71899.1"/>
    </source>
</evidence>
<dbReference type="EMBL" id="PGOL01000351">
    <property type="protein sequence ID" value="PKI71899.1"/>
    <property type="molecule type" value="Genomic_DNA"/>
</dbReference>
<protein>
    <submittedName>
        <fullName evidence="1">Uncharacterized protein</fullName>
    </submittedName>
</protein>
<dbReference type="AlphaFoldDB" id="A0A2I0KTV8"/>
<gene>
    <name evidence="1" type="ORF">CRG98_007704</name>
</gene>
<accession>A0A2I0KTV8</accession>
<sequence length="254" mass="27687">MTRSVPTSLGGVTHYGDLGANFNQGGPSVRRLPRLCWRKLQPGMPQCTSLGNVYRGCMMSEVVSVGYLRAEPLPCQSIREEAREQFSERHDKEDDVLGDCAVEYAIRNMGWIHGKIPFVPRATHGVSRVDDICFRECSHHHSGVMSLKAVNARCQNLKAVNAGPEPKSSKCGAGARCKAEARCGAGARCGAEARCSKCRVDRKVQEMQKQSTSRYGEVKTASGLPAKVSTIRLSWGVGGRAGRPLVIARLAMER</sequence>
<dbReference type="Proteomes" id="UP000233551">
    <property type="component" value="Unassembled WGS sequence"/>
</dbReference>
<proteinExistence type="predicted"/>
<name>A0A2I0KTV8_PUNGR</name>
<comment type="caution">
    <text evidence="1">The sequence shown here is derived from an EMBL/GenBank/DDBJ whole genome shotgun (WGS) entry which is preliminary data.</text>
</comment>
<evidence type="ECO:0000313" key="2">
    <source>
        <dbReference type="Proteomes" id="UP000233551"/>
    </source>
</evidence>
<organism evidence="1 2">
    <name type="scientific">Punica granatum</name>
    <name type="common">Pomegranate</name>
    <dbReference type="NCBI Taxonomy" id="22663"/>
    <lineage>
        <taxon>Eukaryota</taxon>
        <taxon>Viridiplantae</taxon>
        <taxon>Streptophyta</taxon>
        <taxon>Embryophyta</taxon>
        <taxon>Tracheophyta</taxon>
        <taxon>Spermatophyta</taxon>
        <taxon>Magnoliopsida</taxon>
        <taxon>eudicotyledons</taxon>
        <taxon>Gunneridae</taxon>
        <taxon>Pentapetalae</taxon>
        <taxon>rosids</taxon>
        <taxon>malvids</taxon>
        <taxon>Myrtales</taxon>
        <taxon>Lythraceae</taxon>
        <taxon>Punica</taxon>
    </lineage>
</organism>